<feature type="compositionally biased region" description="Basic and acidic residues" evidence="2">
    <location>
        <begin position="49"/>
        <end position="69"/>
    </location>
</feature>
<dbReference type="AlphaFoldDB" id="A0AAV7IDP3"/>
<dbReference type="PANTHER" id="PTHR46014">
    <property type="entry name" value="TETRATRICOPEPTIDE REPEAT PROTEIN 1"/>
    <property type="match status" value="1"/>
</dbReference>
<keyword evidence="4" id="KW-1185">Reference proteome</keyword>
<dbReference type="Proteomes" id="UP000826195">
    <property type="component" value="Unassembled WGS sequence"/>
</dbReference>
<evidence type="ECO:0008006" key="5">
    <source>
        <dbReference type="Google" id="ProtNLM"/>
    </source>
</evidence>
<dbReference type="InterPro" id="IPR019734">
    <property type="entry name" value="TPR_rpt"/>
</dbReference>
<reference evidence="3 4" key="1">
    <citation type="journal article" date="2021" name="J. Hered.">
        <title>A chromosome-level genome assembly of the parasitoid wasp, Cotesia glomerata (Hymenoptera: Braconidae).</title>
        <authorList>
            <person name="Pinto B.J."/>
            <person name="Weis J.J."/>
            <person name="Gamble T."/>
            <person name="Ode P.J."/>
            <person name="Paul R."/>
            <person name="Zaspel J.M."/>
        </authorList>
    </citation>
    <scope>NUCLEOTIDE SEQUENCE [LARGE SCALE GENOMIC DNA]</scope>
    <source>
        <strain evidence="3">CgM1</strain>
    </source>
</reference>
<evidence type="ECO:0000256" key="1">
    <source>
        <dbReference type="PROSITE-ProRule" id="PRU00339"/>
    </source>
</evidence>
<evidence type="ECO:0000256" key="2">
    <source>
        <dbReference type="SAM" id="MobiDB-lite"/>
    </source>
</evidence>
<evidence type="ECO:0000313" key="3">
    <source>
        <dbReference type="EMBL" id="KAH0558133.1"/>
    </source>
</evidence>
<dbReference type="InterPro" id="IPR011990">
    <property type="entry name" value="TPR-like_helical_dom_sf"/>
</dbReference>
<dbReference type="PROSITE" id="PS50005">
    <property type="entry name" value="TPR"/>
    <property type="match status" value="1"/>
</dbReference>
<protein>
    <recommendedName>
        <fullName evidence="5">Tetratricopeptide repeat protein 1</fullName>
    </recommendedName>
</protein>
<organism evidence="3 4">
    <name type="scientific">Cotesia glomerata</name>
    <name type="common">Lepidopteran parasitic wasp</name>
    <name type="synonym">Apanteles glomeratus</name>
    <dbReference type="NCBI Taxonomy" id="32391"/>
    <lineage>
        <taxon>Eukaryota</taxon>
        <taxon>Metazoa</taxon>
        <taxon>Ecdysozoa</taxon>
        <taxon>Arthropoda</taxon>
        <taxon>Hexapoda</taxon>
        <taxon>Insecta</taxon>
        <taxon>Pterygota</taxon>
        <taxon>Neoptera</taxon>
        <taxon>Endopterygota</taxon>
        <taxon>Hymenoptera</taxon>
        <taxon>Apocrita</taxon>
        <taxon>Ichneumonoidea</taxon>
        <taxon>Braconidae</taxon>
        <taxon>Microgastrinae</taxon>
        <taxon>Cotesia</taxon>
    </lineage>
</organism>
<comment type="caution">
    <text evidence="3">The sequence shown here is derived from an EMBL/GenBank/DDBJ whole genome shotgun (WGS) entry which is preliminary data.</text>
</comment>
<dbReference type="InterPro" id="IPR052769">
    <property type="entry name" value="TPR_domain_protein"/>
</dbReference>
<dbReference type="Pfam" id="PF13181">
    <property type="entry name" value="TPR_8"/>
    <property type="match status" value="1"/>
</dbReference>
<dbReference type="SMART" id="SM00028">
    <property type="entry name" value="TPR"/>
    <property type="match status" value="3"/>
</dbReference>
<dbReference type="Gene3D" id="1.25.40.10">
    <property type="entry name" value="Tetratricopeptide repeat domain"/>
    <property type="match status" value="1"/>
</dbReference>
<sequence length="255" mass="28776">MEKSDKDSIPSNEAIIDELTKDLENSCIKSEPEEQSTQGVSSEPESDCEEKPPEKDFVDEERLKDREVDLSEEEKESLKVEAEALKNEGNNFFKACEYSSAIITYTQALQTCPLAYSEQRAILYANRAAAKAKDDDKESAIKDCTKAVELNPAYLKAYLRRAQLYEQTDNLDQSLADYKKILELDPGHSEAHHAVRRLPPLIEEKNEKLKEEMLGKLKDLGNMILKPFGLSTNNFQLDKDPSTGGYSVKFNQGNT</sequence>
<dbReference type="PANTHER" id="PTHR46014:SF1">
    <property type="entry name" value="TETRATRICOPEPTIDE REPEAT PROTEIN 1"/>
    <property type="match status" value="1"/>
</dbReference>
<accession>A0AAV7IDP3</accession>
<feature type="region of interest" description="Disordered" evidence="2">
    <location>
        <begin position="21"/>
        <end position="75"/>
    </location>
</feature>
<proteinExistence type="predicted"/>
<dbReference type="EMBL" id="JAHXZJ010000747">
    <property type="protein sequence ID" value="KAH0558133.1"/>
    <property type="molecule type" value="Genomic_DNA"/>
</dbReference>
<feature type="repeat" description="TPR" evidence="1">
    <location>
        <begin position="155"/>
        <end position="188"/>
    </location>
</feature>
<dbReference type="SUPFAM" id="SSF48452">
    <property type="entry name" value="TPR-like"/>
    <property type="match status" value="1"/>
</dbReference>
<gene>
    <name evidence="3" type="ORF">KQX54_014582</name>
</gene>
<dbReference type="Pfam" id="PF00515">
    <property type="entry name" value="TPR_1"/>
    <property type="match status" value="1"/>
</dbReference>
<name>A0AAV7IDP3_COTGL</name>
<evidence type="ECO:0000313" key="4">
    <source>
        <dbReference type="Proteomes" id="UP000826195"/>
    </source>
</evidence>
<keyword evidence="1" id="KW-0802">TPR repeat</keyword>